<reference evidence="3" key="1">
    <citation type="journal article" date="2014" name="Genome Announc.">
        <title>Genome sequence and annotation of Acremonium chrysogenum, producer of the beta-lactam antibiotic cephalosporin C.</title>
        <authorList>
            <person name="Terfehr D."/>
            <person name="Dahlmann T.A."/>
            <person name="Specht T."/>
            <person name="Zadra I."/>
            <person name="Kuernsteiner H."/>
            <person name="Kueck U."/>
        </authorList>
    </citation>
    <scope>NUCLEOTIDE SEQUENCE [LARGE SCALE GENOMIC DNA]</scope>
    <source>
        <strain evidence="3">ATCC 11550 / CBS 779.69 / DSM 880 / IAM 14645 / JCM 23072 / IMI 49137</strain>
    </source>
</reference>
<feature type="region of interest" description="Disordered" evidence="1">
    <location>
        <begin position="26"/>
        <end position="87"/>
    </location>
</feature>
<organism evidence="2 3">
    <name type="scientific">Hapsidospora chrysogenum (strain ATCC 11550 / CBS 779.69 / DSM 880 / IAM 14645 / JCM 23072 / IMI 49137)</name>
    <name type="common">Acremonium chrysogenum</name>
    <dbReference type="NCBI Taxonomy" id="857340"/>
    <lineage>
        <taxon>Eukaryota</taxon>
        <taxon>Fungi</taxon>
        <taxon>Dikarya</taxon>
        <taxon>Ascomycota</taxon>
        <taxon>Pezizomycotina</taxon>
        <taxon>Sordariomycetes</taxon>
        <taxon>Hypocreomycetidae</taxon>
        <taxon>Hypocreales</taxon>
        <taxon>Bionectriaceae</taxon>
        <taxon>Hapsidospora</taxon>
    </lineage>
</organism>
<dbReference type="Proteomes" id="UP000029964">
    <property type="component" value="Unassembled WGS sequence"/>
</dbReference>
<gene>
    <name evidence="2" type="ORF">ACRE_047820</name>
</gene>
<sequence>MGLFSYHANNCLEWFKSHIIGYGSLSRGKARHRGRRRARKQRLPPSQPILTVATHKVEEKASPSQNQHVQPRQEDKQDQGQEHTAERTSFLHLPVEIRLMIYRYALGDSTIVQPTLDSLPCWSRAPKQWATWEHIPRDSDWPSEGLHLNLDYKGCPAEPFPHSSVWGFNGEHPPLTAIFGDGRPNSWTRPELSPKTRYTDLMRTCRAVYADILDVLYGGTTLCLFDIDTVRFFGRNASPEGLKRVRNVHVALVVDKYTWKRHPELIEVKEAVQIIRQRFPSLRQLSVEVAAIGYGHGPYGTLKQWQWLKSVLGVFEGRLDAFVLKVCCYNWLNKDLHLPRQKRTIAAGLATWDEREYASMKDAIVGRSRLGSKAAYDAPSCHVLLDDTGRWNDAPLWRCVRYPMAHEKDKDCLVELVRNLYVVLVGTSADGTLDGGTIDGGTIDGGNIDDRRYTLGYIDDGRRSGLVEGHYNLSYDALTGRITQGAGT</sequence>
<dbReference type="EMBL" id="JPKY01000048">
    <property type="protein sequence ID" value="KFH44443.1"/>
    <property type="molecule type" value="Genomic_DNA"/>
</dbReference>
<accession>A0A086T511</accession>
<comment type="caution">
    <text evidence="2">The sequence shown here is derived from an EMBL/GenBank/DDBJ whole genome shotgun (WGS) entry which is preliminary data.</text>
</comment>
<protein>
    <submittedName>
        <fullName evidence="2">Uncharacterized protein</fullName>
    </submittedName>
</protein>
<feature type="compositionally biased region" description="Basic and acidic residues" evidence="1">
    <location>
        <begin position="71"/>
        <end position="86"/>
    </location>
</feature>
<evidence type="ECO:0000256" key="1">
    <source>
        <dbReference type="SAM" id="MobiDB-lite"/>
    </source>
</evidence>
<feature type="compositionally biased region" description="Basic residues" evidence="1">
    <location>
        <begin position="28"/>
        <end position="42"/>
    </location>
</feature>
<dbReference type="HOGENOM" id="CLU_558916_0_0_1"/>
<evidence type="ECO:0000313" key="2">
    <source>
        <dbReference type="EMBL" id="KFH44443.1"/>
    </source>
</evidence>
<dbReference type="PANTHER" id="PTHR42085:SF2">
    <property type="entry name" value="F-BOX DOMAIN-CONTAINING PROTEIN"/>
    <property type="match status" value="1"/>
</dbReference>
<dbReference type="InterPro" id="IPR038883">
    <property type="entry name" value="AN11006-like"/>
</dbReference>
<dbReference type="AlphaFoldDB" id="A0A086T511"/>
<dbReference type="OrthoDB" id="4757095at2759"/>
<evidence type="ECO:0000313" key="3">
    <source>
        <dbReference type="Proteomes" id="UP000029964"/>
    </source>
</evidence>
<keyword evidence="3" id="KW-1185">Reference proteome</keyword>
<proteinExistence type="predicted"/>
<dbReference type="PANTHER" id="PTHR42085">
    <property type="entry name" value="F-BOX DOMAIN-CONTAINING PROTEIN"/>
    <property type="match status" value="1"/>
</dbReference>
<name>A0A086T511_HAPC1</name>